<dbReference type="Pfam" id="PF05119">
    <property type="entry name" value="Terminase_4"/>
    <property type="match status" value="1"/>
</dbReference>
<dbReference type="NCBIfam" id="TIGR01558">
    <property type="entry name" value="sm_term_P27"/>
    <property type="match status" value="1"/>
</dbReference>
<gene>
    <name evidence="1" type="ORF">ACFSE1_01150</name>
</gene>
<evidence type="ECO:0000313" key="2">
    <source>
        <dbReference type="Proteomes" id="UP001597322"/>
    </source>
</evidence>
<name>A0ABW4LZ75_9HYPH</name>
<dbReference type="RefSeq" id="WP_377395334.1">
    <property type="nucleotide sequence ID" value="NZ_JBHUEQ010000003.1"/>
</dbReference>
<dbReference type="InterPro" id="IPR006448">
    <property type="entry name" value="Phage_term_ssu_P27"/>
</dbReference>
<organism evidence="1 2">
    <name type="scientific">Rhizobium helianthi</name>
    <dbReference type="NCBI Taxonomy" id="1132695"/>
    <lineage>
        <taxon>Bacteria</taxon>
        <taxon>Pseudomonadati</taxon>
        <taxon>Pseudomonadota</taxon>
        <taxon>Alphaproteobacteria</taxon>
        <taxon>Hyphomicrobiales</taxon>
        <taxon>Rhizobiaceae</taxon>
        <taxon>Rhizobium/Agrobacterium group</taxon>
        <taxon>Rhizobium</taxon>
    </lineage>
</organism>
<dbReference type="EMBL" id="JBHUEQ010000003">
    <property type="protein sequence ID" value="MFD1744057.1"/>
    <property type="molecule type" value="Genomic_DNA"/>
</dbReference>
<sequence>MTRGRKPDFVTIDGALTKAPAAPSWLPTHAKSEWRRIMPRLVQGGRIANHELSTVEDYCLCVARKREAEAVLQAEGLTYLSPTGELKRRPETTIIKEAIEASRRLASELGLTPAARARNKGGAAIDDEDDALSSI</sequence>
<dbReference type="Proteomes" id="UP001597322">
    <property type="component" value="Unassembled WGS sequence"/>
</dbReference>
<proteinExistence type="predicted"/>
<accession>A0ABW4LZ75</accession>
<comment type="caution">
    <text evidence="1">The sequence shown here is derived from an EMBL/GenBank/DDBJ whole genome shotgun (WGS) entry which is preliminary data.</text>
</comment>
<protein>
    <submittedName>
        <fullName evidence="1">Phage terminase small subunit P27 family</fullName>
    </submittedName>
</protein>
<reference evidence="2" key="1">
    <citation type="journal article" date="2019" name="Int. J. Syst. Evol. Microbiol.">
        <title>The Global Catalogue of Microorganisms (GCM) 10K type strain sequencing project: providing services to taxonomists for standard genome sequencing and annotation.</title>
        <authorList>
            <consortium name="The Broad Institute Genomics Platform"/>
            <consortium name="The Broad Institute Genome Sequencing Center for Infectious Disease"/>
            <person name="Wu L."/>
            <person name="Ma J."/>
        </authorList>
    </citation>
    <scope>NUCLEOTIDE SEQUENCE [LARGE SCALE GENOMIC DNA]</scope>
    <source>
        <strain evidence="2">CG52</strain>
    </source>
</reference>
<evidence type="ECO:0000313" key="1">
    <source>
        <dbReference type="EMBL" id="MFD1744057.1"/>
    </source>
</evidence>
<keyword evidence="2" id="KW-1185">Reference proteome</keyword>